<dbReference type="PRINTS" id="PR00038">
    <property type="entry name" value="HTHLUXR"/>
</dbReference>
<dbReference type="EMBL" id="LRPC01000012">
    <property type="protein sequence ID" value="KYG75925.1"/>
    <property type="molecule type" value="Genomic_DNA"/>
</dbReference>
<dbReference type="Pfam" id="PF00072">
    <property type="entry name" value="Response_reg"/>
    <property type="match status" value="1"/>
</dbReference>
<accession>A0A150XB27</accession>
<evidence type="ECO:0000256" key="2">
    <source>
        <dbReference type="ARBA" id="ARBA00023015"/>
    </source>
</evidence>
<evidence type="ECO:0008006" key="10">
    <source>
        <dbReference type="Google" id="ProtNLM"/>
    </source>
</evidence>
<dbReference type="InterPro" id="IPR058245">
    <property type="entry name" value="NreC/VraR/RcsB-like_REC"/>
</dbReference>
<keyword evidence="3" id="KW-0238">DNA-binding</keyword>
<keyword evidence="9" id="KW-1185">Reference proteome</keyword>
<evidence type="ECO:0000313" key="8">
    <source>
        <dbReference type="EMBL" id="KYG75925.1"/>
    </source>
</evidence>
<comment type="caution">
    <text evidence="8">The sequence shown here is derived from an EMBL/GenBank/DDBJ whole genome shotgun (WGS) entry which is preliminary data.</text>
</comment>
<dbReference type="CDD" id="cd17535">
    <property type="entry name" value="REC_NarL-like"/>
    <property type="match status" value="1"/>
</dbReference>
<dbReference type="GO" id="GO:0006355">
    <property type="term" value="P:regulation of DNA-templated transcription"/>
    <property type="evidence" value="ECO:0007669"/>
    <property type="project" value="InterPro"/>
</dbReference>
<dbReference type="Pfam" id="PF00196">
    <property type="entry name" value="GerE"/>
    <property type="match status" value="1"/>
</dbReference>
<dbReference type="RefSeq" id="WP_068220073.1">
    <property type="nucleotide sequence ID" value="NZ_CP139724.1"/>
</dbReference>
<dbReference type="SMART" id="SM00448">
    <property type="entry name" value="REC"/>
    <property type="match status" value="1"/>
</dbReference>
<sequence length="212" mass="23863">MIKVLVVDDHHLFAHGLKTMFQPKDCIDIVASTTNGHEALSLLKRHDVDVVIMDISMPVIDGIDTMKLIQDAGYATPTLMLTMHQDIRQIKRALEHNARGYILKDASKTELVEAIQNVSKGENYFHKKVNDQLFEFLRGNRGSTDSDLVNQLSEREVEIIKQLSLGKKGNEVAEALFISPHTVKTHRRNIMHKLGTKNTAELVTLCLEKGVI</sequence>
<keyword evidence="1 5" id="KW-0597">Phosphoprotein</keyword>
<keyword evidence="4" id="KW-0804">Transcription</keyword>
<protein>
    <recommendedName>
        <fullName evidence="10">LuxR family transcriptional regulator</fullName>
    </recommendedName>
</protein>
<evidence type="ECO:0000259" key="7">
    <source>
        <dbReference type="PROSITE" id="PS50110"/>
    </source>
</evidence>
<dbReference type="SMART" id="SM00421">
    <property type="entry name" value="HTH_LUXR"/>
    <property type="match status" value="1"/>
</dbReference>
<dbReference type="PROSITE" id="PS50043">
    <property type="entry name" value="HTH_LUXR_2"/>
    <property type="match status" value="1"/>
</dbReference>
<organism evidence="8 9">
    <name type="scientific">Roseivirga spongicola</name>
    <dbReference type="NCBI Taxonomy" id="333140"/>
    <lineage>
        <taxon>Bacteria</taxon>
        <taxon>Pseudomonadati</taxon>
        <taxon>Bacteroidota</taxon>
        <taxon>Cytophagia</taxon>
        <taxon>Cytophagales</taxon>
        <taxon>Roseivirgaceae</taxon>
        <taxon>Roseivirga</taxon>
    </lineage>
</organism>
<evidence type="ECO:0000313" key="9">
    <source>
        <dbReference type="Proteomes" id="UP000075606"/>
    </source>
</evidence>
<dbReference type="Proteomes" id="UP000075606">
    <property type="component" value="Unassembled WGS sequence"/>
</dbReference>
<keyword evidence="2" id="KW-0805">Transcription regulation</keyword>
<proteinExistence type="predicted"/>
<feature type="modified residue" description="4-aspartylphosphate" evidence="5">
    <location>
        <position position="54"/>
    </location>
</feature>
<dbReference type="GO" id="GO:0000160">
    <property type="term" value="P:phosphorelay signal transduction system"/>
    <property type="evidence" value="ECO:0007669"/>
    <property type="project" value="InterPro"/>
</dbReference>
<gene>
    <name evidence="8" type="ORF">AWW68_08840</name>
</gene>
<dbReference type="InterPro" id="IPR011006">
    <property type="entry name" value="CheY-like_superfamily"/>
</dbReference>
<name>A0A150XB27_9BACT</name>
<evidence type="ECO:0000256" key="5">
    <source>
        <dbReference type="PROSITE-ProRule" id="PRU00169"/>
    </source>
</evidence>
<feature type="domain" description="Response regulatory" evidence="7">
    <location>
        <begin position="3"/>
        <end position="119"/>
    </location>
</feature>
<dbReference type="STRING" id="333140.AWW68_08840"/>
<feature type="domain" description="HTH luxR-type" evidence="6">
    <location>
        <begin position="145"/>
        <end position="210"/>
    </location>
</feature>
<evidence type="ECO:0000256" key="3">
    <source>
        <dbReference type="ARBA" id="ARBA00023125"/>
    </source>
</evidence>
<dbReference type="OrthoDB" id="9797341at2"/>
<dbReference type="AlphaFoldDB" id="A0A150XB27"/>
<dbReference type="InterPro" id="IPR016032">
    <property type="entry name" value="Sig_transdc_resp-reg_C-effctor"/>
</dbReference>
<dbReference type="InterPro" id="IPR001789">
    <property type="entry name" value="Sig_transdc_resp-reg_receiver"/>
</dbReference>
<evidence type="ECO:0000256" key="1">
    <source>
        <dbReference type="ARBA" id="ARBA00022553"/>
    </source>
</evidence>
<reference evidence="8 9" key="1">
    <citation type="submission" date="2016-01" db="EMBL/GenBank/DDBJ databases">
        <title>Genome sequencing of Roseivirga spongicola UST030701-084.</title>
        <authorList>
            <person name="Selvaratnam C."/>
            <person name="Thevarajoo S."/>
            <person name="Goh K.M."/>
            <person name="Ee R."/>
            <person name="Chan K.-G."/>
            <person name="Chong C.S."/>
        </authorList>
    </citation>
    <scope>NUCLEOTIDE SEQUENCE [LARGE SCALE GENOMIC DNA]</scope>
    <source>
        <strain evidence="8 9">UST030701-084</strain>
    </source>
</reference>
<dbReference type="PANTHER" id="PTHR43214">
    <property type="entry name" value="TWO-COMPONENT RESPONSE REGULATOR"/>
    <property type="match status" value="1"/>
</dbReference>
<evidence type="ECO:0000256" key="4">
    <source>
        <dbReference type="ARBA" id="ARBA00023163"/>
    </source>
</evidence>
<dbReference type="PROSITE" id="PS50110">
    <property type="entry name" value="RESPONSE_REGULATORY"/>
    <property type="match status" value="1"/>
</dbReference>
<dbReference type="InterPro" id="IPR039420">
    <property type="entry name" value="WalR-like"/>
</dbReference>
<dbReference type="SUPFAM" id="SSF46894">
    <property type="entry name" value="C-terminal effector domain of the bipartite response regulators"/>
    <property type="match status" value="1"/>
</dbReference>
<dbReference type="CDD" id="cd06170">
    <property type="entry name" value="LuxR_C_like"/>
    <property type="match status" value="1"/>
</dbReference>
<dbReference type="PANTHER" id="PTHR43214:SF41">
    <property type="entry name" value="NITRATE_NITRITE RESPONSE REGULATOR PROTEIN NARP"/>
    <property type="match status" value="1"/>
</dbReference>
<evidence type="ECO:0000259" key="6">
    <source>
        <dbReference type="PROSITE" id="PS50043"/>
    </source>
</evidence>
<dbReference type="GO" id="GO:0003677">
    <property type="term" value="F:DNA binding"/>
    <property type="evidence" value="ECO:0007669"/>
    <property type="project" value="UniProtKB-KW"/>
</dbReference>
<dbReference type="InterPro" id="IPR000792">
    <property type="entry name" value="Tscrpt_reg_LuxR_C"/>
</dbReference>
<dbReference type="Gene3D" id="3.40.50.2300">
    <property type="match status" value="1"/>
</dbReference>
<dbReference type="SUPFAM" id="SSF52172">
    <property type="entry name" value="CheY-like"/>
    <property type="match status" value="1"/>
</dbReference>